<protein>
    <recommendedName>
        <fullName evidence="9">Ig-like domain-containing protein</fullName>
    </recommendedName>
</protein>
<feature type="domain" description="Ig-like" evidence="9">
    <location>
        <begin position="1"/>
        <end position="83"/>
    </location>
</feature>
<evidence type="ECO:0000256" key="3">
    <source>
        <dbReference type="ARBA" id="ARBA00022729"/>
    </source>
</evidence>
<dbReference type="OMA" id="CETLTIA"/>
<dbReference type="GO" id="GO:0005886">
    <property type="term" value="C:plasma membrane"/>
    <property type="evidence" value="ECO:0007669"/>
    <property type="project" value="UniProtKB-SubCell"/>
</dbReference>
<dbReference type="STRING" id="45351.A7RNL2"/>
<dbReference type="HOGENOM" id="CLU_018612_0_0_1"/>
<dbReference type="Pfam" id="PF13895">
    <property type="entry name" value="Ig_2"/>
    <property type="match status" value="1"/>
</dbReference>
<dbReference type="FunFam" id="2.60.40.10:FF:000004">
    <property type="entry name" value="DCC isoform 1"/>
    <property type="match status" value="1"/>
</dbReference>
<evidence type="ECO:0000256" key="6">
    <source>
        <dbReference type="ARBA" id="ARBA00023157"/>
    </source>
</evidence>
<feature type="domain" description="Ig-like" evidence="9">
    <location>
        <begin position="180"/>
        <end position="260"/>
    </location>
</feature>
<dbReference type="PROSITE" id="PS50835">
    <property type="entry name" value="IG_LIKE"/>
    <property type="match status" value="3"/>
</dbReference>
<organism evidence="10 11">
    <name type="scientific">Nematostella vectensis</name>
    <name type="common">Starlet sea anemone</name>
    <dbReference type="NCBI Taxonomy" id="45351"/>
    <lineage>
        <taxon>Eukaryota</taxon>
        <taxon>Metazoa</taxon>
        <taxon>Cnidaria</taxon>
        <taxon>Anthozoa</taxon>
        <taxon>Hexacorallia</taxon>
        <taxon>Actiniaria</taxon>
        <taxon>Edwardsiidae</taxon>
        <taxon>Nematostella</taxon>
    </lineage>
</organism>
<dbReference type="SMART" id="SM00409">
    <property type="entry name" value="IG"/>
    <property type="match status" value="3"/>
</dbReference>
<dbReference type="EMBL" id="DS469523">
    <property type="protein sequence ID" value="EDO46946.1"/>
    <property type="molecule type" value="Genomic_DNA"/>
</dbReference>
<evidence type="ECO:0000256" key="1">
    <source>
        <dbReference type="ARBA" id="ARBA00004236"/>
    </source>
</evidence>
<evidence type="ECO:0000313" key="10">
    <source>
        <dbReference type="EMBL" id="EDO46946.1"/>
    </source>
</evidence>
<dbReference type="eggNOG" id="KOG3513">
    <property type="taxonomic scope" value="Eukaryota"/>
</dbReference>
<evidence type="ECO:0000256" key="4">
    <source>
        <dbReference type="ARBA" id="ARBA00022737"/>
    </source>
</evidence>
<dbReference type="AlphaFoldDB" id="A7RNL2"/>
<evidence type="ECO:0000256" key="2">
    <source>
        <dbReference type="ARBA" id="ARBA00022475"/>
    </source>
</evidence>
<keyword evidence="8" id="KW-0393">Immunoglobulin domain</keyword>
<dbReference type="SUPFAM" id="SSF48726">
    <property type="entry name" value="Immunoglobulin"/>
    <property type="match status" value="3"/>
</dbReference>
<proteinExistence type="predicted"/>
<dbReference type="InParanoid" id="A7RNL2"/>
<dbReference type="SMART" id="SM00408">
    <property type="entry name" value="IGc2"/>
    <property type="match status" value="3"/>
</dbReference>
<evidence type="ECO:0000256" key="5">
    <source>
        <dbReference type="ARBA" id="ARBA00023136"/>
    </source>
</evidence>
<evidence type="ECO:0000259" key="9">
    <source>
        <dbReference type="PROSITE" id="PS50835"/>
    </source>
</evidence>
<dbReference type="Gene3D" id="2.60.40.10">
    <property type="entry name" value="Immunoglobulins"/>
    <property type="match status" value="3"/>
</dbReference>
<evidence type="ECO:0000313" key="11">
    <source>
        <dbReference type="Proteomes" id="UP000001593"/>
    </source>
</evidence>
<dbReference type="InterPro" id="IPR036179">
    <property type="entry name" value="Ig-like_dom_sf"/>
</dbReference>
<feature type="domain" description="Ig-like" evidence="9">
    <location>
        <begin position="89"/>
        <end position="173"/>
    </location>
</feature>
<name>A7RNL2_NEMVE</name>
<dbReference type="InterPro" id="IPR013098">
    <property type="entry name" value="Ig_I-set"/>
</dbReference>
<gene>
    <name evidence="10" type="ORF">NEMVEDRAFT_v1g88142</name>
</gene>
<keyword evidence="5" id="KW-0472">Membrane</keyword>
<dbReference type="Pfam" id="PF07679">
    <property type="entry name" value="I-set"/>
    <property type="match status" value="1"/>
</dbReference>
<feature type="non-terminal residue" evidence="10">
    <location>
        <position position="267"/>
    </location>
</feature>
<dbReference type="Proteomes" id="UP000001593">
    <property type="component" value="Unassembled WGS sequence"/>
</dbReference>
<keyword evidence="2" id="KW-1003">Cell membrane</keyword>
<keyword evidence="6" id="KW-1015">Disulfide bond</keyword>
<dbReference type="InterPro" id="IPR013783">
    <property type="entry name" value="Ig-like_fold"/>
</dbReference>
<dbReference type="PANTHER" id="PTHR13817">
    <property type="entry name" value="TITIN"/>
    <property type="match status" value="1"/>
</dbReference>
<dbReference type="InterPro" id="IPR003598">
    <property type="entry name" value="Ig_sub2"/>
</dbReference>
<dbReference type="PhylomeDB" id="A7RNL2"/>
<dbReference type="InterPro" id="IPR007110">
    <property type="entry name" value="Ig-like_dom"/>
</dbReference>
<dbReference type="Pfam" id="PF13927">
    <property type="entry name" value="Ig_3"/>
    <property type="match status" value="1"/>
</dbReference>
<keyword evidence="7" id="KW-0325">Glycoprotein</keyword>
<reference evidence="10 11" key="1">
    <citation type="journal article" date="2007" name="Science">
        <title>Sea anemone genome reveals ancestral eumetazoan gene repertoire and genomic organization.</title>
        <authorList>
            <person name="Putnam N.H."/>
            <person name="Srivastava M."/>
            <person name="Hellsten U."/>
            <person name="Dirks B."/>
            <person name="Chapman J."/>
            <person name="Salamov A."/>
            <person name="Terry A."/>
            <person name="Shapiro H."/>
            <person name="Lindquist E."/>
            <person name="Kapitonov V.V."/>
            <person name="Jurka J."/>
            <person name="Genikhovich G."/>
            <person name="Grigoriev I.V."/>
            <person name="Lucas S.M."/>
            <person name="Steele R.E."/>
            <person name="Finnerty J.R."/>
            <person name="Technau U."/>
            <person name="Martindale M.Q."/>
            <person name="Rokhsar D.S."/>
        </authorList>
    </citation>
    <scope>NUCLEOTIDE SEQUENCE [LARGE SCALE GENOMIC DNA]</scope>
    <source>
        <strain evidence="11">CH2 X CH6</strain>
    </source>
</reference>
<dbReference type="InterPro" id="IPR050964">
    <property type="entry name" value="Striated_Muscle_Regulatory"/>
</dbReference>
<comment type="subcellular location">
    <subcellularLocation>
        <location evidence="1">Cell membrane</location>
    </subcellularLocation>
</comment>
<keyword evidence="4" id="KW-0677">Repeat</keyword>
<keyword evidence="3" id="KW-0732">Signal</keyword>
<sequence length="267" mass="29353">VSTEFSVTKIALKGERFVLECIVYGMPVPKITLRKKGVHMILGQVTGNARRHYIPKFTANHAGKYKCKATDTSGRTDTSTTIVRMEAKPEWITRPQDTIAGVNSNTTLRCHASGAPRVFYQWYCNGQPLVTSQRHILHQGDLILKELRYSDGGMYQCVVTNTHGQLIASAELTVAGTRAPEASKNALVDSTVTLHCQPSGNPKPMVRWRKGSVYLSSGPRYQFLTSGDLKISNVTSLDSGRYTCEVSNRLGSASRTGRLNVQGKACM</sequence>
<dbReference type="FunFam" id="2.60.40.10:FF:000273">
    <property type="entry name" value="contactin-3 isoform X1"/>
    <property type="match status" value="1"/>
</dbReference>
<keyword evidence="11" id="KW-1185">Reference proteome</keyword>
<evidence type="ECO:0000256" key="7">
    <source>
        <dbReference type="ARBA" id="ARBA00023180"/>
    </source>
</evidence>
<dbReference type="InterPro" id="IPR003599">
    <property type="entry name" value="Ig_sub"/>
</dbReference>
<dbReference type="PANTHER" id="PTHR13817:SF73">
    <property type="entry name" value="FIBRONECTIN TYPE-III DOMAIN-CONTAINING PROTEIN"/>
    <property type="match status" value="1"/>
</dbReference>
<accession>A7RNL2</accession>
<evidence type="ECO:0000256" key="8">
    <source>
        <dbReference type="ARBA" id="ARBA00023319"/>
    </source>
</evidence>